<keyword evidence="5" id="KW-0808">Transferase</keyword>
<dbReference type="GO" id="GO:0016301">
    <property type="term" value="F:kinase activity"/>
    <property type="evidence" value="ECO:0007669"/>
    <property type="project" value="UniProtKB-KW"/>
</dbReference>
<keyword evidence="3" id="KW-0963">Cytoplasm</keyword>
<evidence type="ECO:0000256" key="6">
    <source>
        <dbReference type="ARBA" id="ARBA00022683"/>
    </source>
</evidence>
<dbReference type="STRING" id="1121325.SAMN04515677_108100"/>
<dbReference type="PANTHER" id="PTHR33799:SF1">
    <property type="entry name" value="PTS SYSTEM MANNOSE-SPECIFIC EIIAB COMPONENT-RELATED"/>
    <property type="match status" value="1"/>
</dbReference>
<keyword evidence="10" id="KW-1185">Reference proteome</keyword>
<evidence type="ECO:0000256" key="5">
    <source>
        <dbReference type="ARBA" id="ARBA00022679"/>
    </source>
</evidence>
<dbReference type="Pfam" id="PF03610">
    <property type="entry name" value="EIIA-man"/>
    <property type="match status" value="1"/>
</dbReference>
<evidence type="ECO:0000256" key="4">
    <source>
        <dbReference type="ARBA" id="ARBA00022597"/>
    </source>
</evidence>
<dbReference type="PANTHER" id="PTHR33799">
    <property type="entry name" value="PTS PERMEASE-RELATED-RELATED"/>
    <property type="match status" value="1"/>
</dbReference>
<dbReference type="Proteomes" id="UP000199068">
    <property type="component" value="Unassembled WGS sequence"/>
</dbReference>
<dbReference type="InterPro" id="IPR036662">
    <property type="entry name" value="PTS_EIIA_man-typ_sf"/>
</dbReference>
<dbReference type="CDD" id="cd00006">
    <property type="entry name" value="PTS_IIA_man"/>
    <property type="match status" value="1"/>
</dbReference>
<dbReference type="InterPro" id="IPR051471">
    <property type="entry name" value="Bacterial_PTS_sugar_comp"/>
</dbReference>
<feature type="domain" description="PTS EIIA type-4" evidence="8">
    <location>
        <begin position="1"/>
        <end position="127"/>
    </location>
</feature>
<gene>
    <name evidence="9" type="ORF">SAMN04515677_108100</name>
</gene>
<dbReference type="SUPFAM" id="SSF53062">
    <property type="entry name" value="PTS system fructose IIA component-like"/>
    <property type="match status" value="1"/>
</dbReference>
<evidence type="ECO:0000259" key="8">
    <source>
        <dbReference type="PROSITE" id="PS51096"/>
    </source>
</evidence>
<dbReference type="GO" id="GO:0005737">
    <property type="term" value="C:cytoplasm"/>
    <property type="evidence" value="ECO:0007669"/>
    <property type="project" value="UniProtKB-SubCell"/>
</dbReference>
<accession>A0A1G9S5V9</accession>
<sequence>MIIITGHGKFASGLKTSLDLIVGNYDFVKPIDFTEEKSPESLKSEMKTFVESIEDKVYIFTDLVGGTPFKVSSELTLEHSNIEVLCGTNLPMLVEATMMVSLGCDLDSESIKDAGVNSIRPQVKKVVFSEDGI</sequence>
<evidence type="ECO:0000313" key="9">
    <source>
        <dbReference type="EMBL" id="SDM30794.1"/>
    </source>
</evidence>
<evidence type="ECO:0000256" key="7">
    <source>
        <dbReference type="ARBA" id="ARBA00022777"/>
    </source>
</evidence>
<keyword evidence="2" id="KW-0813">Transport</keyword>
<evidence type="ECO:0000313" key="10">
    <source>
        <dbReference type="Proteomes" id="UP000199068"/>
    </source>
</evidence>
<evidence type="ECO:0000256" key="1">
    <source>
        <dbReference type="ARBA" id="ARBA00004496"/>
    </source>
</evidence>
<organism evidence="9 10">
    <name type="scientific">Romboutsia lituseburensis DSM 797</name>
    <dbReference type="NCBI Taxonomy" id="1121325"/>
    <lineage>
        <taxon>Bacteria</taxon>
        <taxon>Bacillati</taxon>
        <taxon>Bacillota</taxon>
        <taxon>Clostridia</taxon>
        <taxon>Peptostreptococcales</taxon>
        <taxon>Peptostreptococcaceae</taxon>
        <taxon>Romboutsia</taxon>
    </lineage>
</organism>
<comment type="subcellular location">
    <subcellularLocation>
        <location evidence="1">Cytoplasm</location>
    </subcellularLocation>
</comment>
<dbReference type="InterPro" id="IPR004701">
    <property type="entry name" value="PTS_EIIA_man-typ"/>
</dbReference>
<keyword evidence="4" id="KW-0762">Sugar transport</keyword>
<dbReference type="GO" id="GO:0016020">
    <property type="term" value="C:membrane"/>
    <property type="evidence" value="ECO:0007669"/>
    <property type="project" value="InterPro"/>
</dbReference>
<dbReference type="EMBL" id="FNGW01000008">
    <property type="protein sequence ID" value="SDM30794.1"/>
    <property type="molecule type" value="Genomic_DNA"/>
</dbReference>
<name>A0A1G9S5V9_9FIRM</name>
<proteinExistence type="predicted"/>
<keyword evidence="6" id="KW-0598">Phosphotransferase system</keyword>
<dbReference type="Gene3D" id="3.40.50.510">
    <property type="entry name" value="Phosphotransferase system, mannose-type IIA component"/>
    <property type="match status" value="1"/>
</dbReference>
<evidence type="ECO:0000256" key="2">
    <source>
        <dbReference type="ARBA" id="ARBA00022448"/>
    </source>
</evidence>
<dbReference type="PROSITE" id="PS51096">
    <property type="entry name" value="PTS_EIIA_TYPE_4"/>
    <property type="match status" value="1"/>
</dbReference>
<dbReference type="GO" id="GO:0009401">
    <property type="term" value="P:phosphoenolpyruvate-dependent sugar phosphotransferase system"/>
    <property type="evidence" value="ECO:0007669"/>
    <property type="project" value="UniProtKB-KW"/>
</dbReference>
<dbReference type="RefSeq" id="WP_092727216.1">
    <property type="nucleotide sequence ID" value="NZ_FNGW01000008.1"/>
</dbReference>
<reference evidence="9 10" key="1">
    <citation type="submission" date="2016-10" db="EMBL/GenBank/DDBJ databases">
        <authorList>
            <person name="de Groot N.N."/>
        </authorList>
    </citation>
    <scope>NUCLEOTIDE SEQUENCE [LARGE SCALE GENOMIC DNA]</scope>
    <source>
        <strain evidence="9 10">DSM 797</strain>
    </source>
</reference>
<evidence type="ECO:0000256" key="3">
    <source>
        <dbReference type="ARBA" id="ARBA00022490"/>
    </source>
</evidence>
<keyword evidence="7" id="KW-0418">Kinase</keyword>
<dbReference type="InterPro" id="IPR033887">
    <property type="entry name" value="PTS_IIA_man"/>
</dbReference>
<protein>
    <submittedName>
        <fullName evidence="9">PTS system, N-acetylgalactosamine-specific IIA component</fullName>
    </submittedName>
</protein>
<dbReference type="AlphaFoldDB" id="A0A1G9S5V9"/>